<dbReference type="EMBL" id="QFSS01000062">
    <property type="protein sequence ID" value="PZZ68395.1"/>
    <property type="molecule type" value="Genomic_DNA"/>
</dbReference>
<dbReference type="AlphaFoldDB" id="A0A1Q6AWA1"/>
<dbReference type="EMBL" id="CP024092">
    <property type="protein sequence ID" value="ATP26543.1"/>
    <property type="molecule type" value="Genomic_DNA"/>
</dbReference>
<protein>
    <submittedName>
        <fullName evidence="4">Uncharacterized protein</fullName>
    </submittedName>
</protein>
<evidence type="ECO:0000313" key="2">
    <source>
        <dbReference type="EMBL" id="PAU17372.1"/>
    </source>
</evidence>
<dbReference type="Proteomes" id="UP000248865">
    <property type="component" value="Unassembled WGS sequence"/>
</dbReference>
<organism evidence="4 8">
    <name type="scientific">Escherichia coli</name>
    <dbReference type="NCBI Taxonomy" id="562"/>
    <lineage>
        <taxon>Bacteria</taxon>
        <taxon>Pseudomonadati</taxon>
        <taxon>Pseudomonadota</taxon>
        <taxon>Gammaproteobacteria</taxon>
        <taxon>Enterobacterales</taxon>
        <taxon>Enterobacteriaceae</taxon>
        <taxon>Escherichia</taxon>
    </lineage>
</organism>
<proteinExistence type="predicted"/>
<reference evidence="1 7" key="4">
    <citation type="submission" date="2017-10" db="EMBL/GenBank/DDBJ databases">
        <title>Genome and in vitro analysis of Escherichia coli resistant to antibiotic.</title>
        <authorList>
            <person name="Pereira U.P."/>
            <person name="Facimoto C.T."/>
            <person name="Campos P.A."/>
            <person name="Araujo B.F."/>
            <person name="Royer S."/>
            <person name="Goncalves I.R."/>
            <person name="Ferreira M.L."/>
            <person name="Gontijo P."/>
            <person name="Ribas R.M."/>
        </authorList>
    </citation>
    <scope>NUCLEOTIDE SEQUENCE [LARGE SCALE GENOMIC DNA]</scope>
    <source>
        <strain evidence="1 7">UFU_EC98</strain>
    </source>
</reference>
<reference evidence="3" key="3">
    <citation type="submission" date="2017-03" db="EMBL/GenBank/DDBJ databases">
        <title>The mobilome is the main driver of stx2-positive O26:H11 Escherichia coli strains evolution.</title>
        <authorList>
            <person name="Delannoy S."/>
            <person name="Mariani-Kurkdjian P."/>
            <person name="Webb H.E."/>
            <person name="Bonacorsi S."/>
            <person name="Fach P."/>
        </authorList>
    </citation>
    <scope>NUCLEOTIDE SEQUENCE</scope>
    <source>
        <strain evidence="3">34870</strain>
    </source>
</reference>
<evidence type="ECO:0000313" key="5">
    <source>
        <dbReference type="Proteomes" id="UP000036331"/>
    </source>
</evidence>
<reference evidence="4 8" key="5">
    <citation type="submission" date="2018-05" db="EMBL/GenBank/DDBJ databases">
        <title>Genomic sequencing of EHEC O26 New European Clone.</title>
        <authorList>
            <person name="Karnisova L."/>
            <person name="Nunvar J."/>
            <person name="Marejkova M."/>
            <person name="Mellmann A."/>
            <person name="Drevinek P."/>
            <person name="Blahova K."/>
            <person name="Bielaszewska M."/>
        </authorList>
    </citation>
    <scope>NUCLEOTIDE SEQUENCE [LARGE SCALE GENOMIC DNA]</scope>
    <source>
        <strain evidence="4 8">14-391</strain>
    </source>
</reference>
<dbReference type="EMBL" id="MRVZ01000094">
    <property type="protein sequence ID" value="PAU17372.1"/>
    <property type="molecule type" value="Genomic_DNA"/>
</dbReference>
<dbReference type="Proteomes" id="UP000218543">
    <property type="component" value="Unassembled WGS sequence"/>
</dbReference>
<reference evidence="2 6" key="2">
    <citation type="submission" date="2016-12" db="EMBL/GenBank/DDBJ databases">
        <title>Real-Time Genomic Investigation Underlying the Public Health Response to a Shiga Toxin-Producing Escherichia Coli O26:H11 Outbreak in a Nursery.</title>
        <authorList>
            <person name="Ferdous M."/>
            <person name="Moran-Gilad J."/>
            <person name="Rossen J.W."/>
            <person name="Gdalevich M."/>
        </authorList>
    </citation>
    <scope>NUCLEOTIDE SEQUENCE [LARGE SCALE GENOMIC DNA]</scope>
    <source>
        <strain evidence="2 6">STEC 514-2</strain>
    </source>
</reference>
<gene>
    <name evidence="3" type="ORF">ABE91_022090</name>
    <name evidence="2" type="ORF">BTQ06_22715</name>
    <name evidence="1" type="ORF">CQ842_00255</name>
    <name evidence="4" type="ORF">DIV22_12815</name>
</gene>
<evidence type="ECO:0000313" key="1">
    <source>
        <dbReference type="EMBL" id="ATP26543.1"/>
    </source>
</evidence>
<evidence type="ECO:0000313" key="8">
    <source>
        <dbReference type="Proteomes" id="UP000248865"/>
    </source>
</evidence>
<name>A0A1Q6AWA1_ECOLX</name>
<reference evidence="3 5" key="1">
    <citation type="journal article" date="2015" name="Genome Announc.">
        <title>Draft Genome Sequences of Human-Pathogenic Escherichia coli O26:H11 Strains Carrying the stx2 Gene Only and Circulating in France.</title>
        <authorList>
            <person name="Delannoy S."/>
            <person name="Mariani-Kurkdjian P."/>
            <person name="Bonacorsi S."/>
            <person name="Liguori S."/>
            <person name="Ison S.A."/>
            <person name="Fach P."/>
        </authorList>
    </citation>
    <scope>NUCLEOTIDE SEQUENCE [LARGE SCALE GENOMIC DNA]</scope>
    <source>
        <strain evidence="3 5">34870</strain>
    </source>
</reference>
<dbReference type="EMBL" id="LDXE02000005">
    <property type="protein sequence ID" value="PBN70570.1"/>
    <property type="molecule type" value="Genomic_DNA"/>
</dbReference>
<sequence>MVCSSAAKTTGERTSSAGKTVCRTEKIFMKKARLRMGKRRYGNEIVNLWKTKRHDTLSN</sequence>
<accession>A0A1Q6AWA1</accession>
<evidence type="ECO:0000313" key="4">
    <source>
        <dbReference type="EMBL" id="PZZ68395.1"/>
    </source>
</evidence>
<evidence type="ECO:0000313" key="7">
    <source>
        <dbReference type="Proteomes" id="UP000225264"/>
    </source>
</evidence>
<evidence type="ECO:0000313" key="3">
    <source>
        <dbReference type="EMBL" id="PBN70570.1"/>
    </source>
</evidence>
<evidence type="ECO:0000313" key="6">
    <source>
        <dbReference type="Proteomes" id="UP000218543"/>
    </source>
</evidence>
<dbReference type="Proteomes" id="UP000036331">
    <property type="component" value="Unassembled WGS sequence"/>
</dbReference>